<dbReference type="EMBL" id="JAERRJ010000017">
    <property type="protein sequence ID" value="MBL1079598.1"/>
    <property type="molecule type" value="Genomic_DNA"/>
</dbReference>
<protein>
    <recommendedName>
        <fullName evidence="3">Immunity protein 50 of polymorphic toxin system</fullName>
    </recommendedName>
</protein>
<sequence length="167" mass="18070">MRIESLLVDANNRVPAQVQWNPLLVEDLLLEACVLDFRYVPQTSSVGVLLDLRTALQIDEGNTGLLIVENTLKMAISIDKPHGAMVSTIVGSVPDTDTPATYGIEIACMPAAVITIAGQRALFHVGNVDGIGDAQPMLEGEEFPTEGFQRWESDIALVYTTDSLSRS</sequence>
<proteinExistence type="predicted"/>
<evidence type="ECO:0000313" key="1">
    <source>
        <dbReference type="EMBL" id="MBL1079598.1"/>
    </source>
</evidence>
<dbReference type="Proteomes" id="UP000602198">
    <property type="component" value="Unassembled WGS sequence"/>
</dbReference>
<evidence type="ECO:0000313" key="2">
    <source>
        <dbReference type="Proteomes" id="UP000602198"/>
    </source>
</evidence>
<comment type="caution">
    <text evidence="1">The sequence shown here is derived from an EMBL/GenBank/DDBJ whole genome shotgun (WGS) entry which is preliminary data.</text>
</comment>
<accession>A0ABS1MK23</accession>
<gene>
    <name evidence="1" type="ORF">JK358_34860</name>
</gene>
<reference evidence="1 2" key="1">
    <citation type="submission" date="2021-01" db="EMBL/GenBank/DDBJ databases">
        <title>WGS of actinomycetes isolated from Thailand.</title>
        <authorList>
            <person name="Thawai C."/>
        </authorList>
    </citation>
    <scope>NUCLEOTIDE SEQUENCE [LARGE SCALE GENOMIC DNA]</scope>
    <source>
        <strain evidence="1 2">LPG 2</strain>
    </source>
</reference>
<evidence type="ECO:0008006" key="3">
    <source>
        <dbReference type="Google" id="ProtNLM"/>
    </source>
</evidence>
<keyword evidence="2" id="KW-1185">Reference proteome</keyword>
<dbReference type="RefSeq" id="WP_201956478.1">
    <property type="nucleotide sequence ID" value="NZ_JAERRJ010000017.1"/>
</dbReference>
<name>A0ABS1MK23_9NOCA</name>
<organism evidence="1 2">
    <name type="scientific">Nocardia acididurans</name>
    <dbReference type="NCBI Taxonomy" id="2802282"/>
    <lineage>
        <taxon>Bacteria</taxon>
        <taxon>Bacillati</taxon>
        <taxon>Actinomycetota</taxon>
        <taxon>Actinomycetes</taxon>
        <taxon>Mycobacteriales</taxon>
        <taxon>Nocardiaceae</taxon>
        <taxon>Nocardia</taxon>
    </lineage>
</organism>